<reference evidence="5" key="1">
    <citation type="submission" date="2018-08" db="EMBL/GenBank/DDBJ databases">
        <authorList>
            <person name="Rossello M."/>
        </authorList>
    </citation>
    <scope>NUCLEOTIDE SEQUENCE [LARGE SCALE GENOMIC DNA]</scope>
    <source>
        <strain evidence="5">cv. Chinese Spring</strain>
    </source>
</reference>
<dbReference type="Gramene" id="TraesSTA2A03G00741650.1">
    <property type="protein sequence ID" value="TraesSTA2A03G00741650.1.CDS1"/>
    <property type="gene ID" value="TraesSTA2A03G00741650"/>
</dbReference>
<dbReference type="Pfam" id="PF24570">
    <property type="entry name" value="BACK_BPM_SPOP"/>
    <property type="match status" value="1"/>
</dbReference>
<dbReference type="InterPro" id="IPR008974">
    <property type="entry name" value="TRAF-like"/>
</dbReference>
<evidence type="ECO:0000256" key="2">
    <source>
        <dbReference type="ARBA" id="ARBA00010846"/>
    </source>
</evidence>
<dbReference type="STRING" id="4565.A0A3B6B133"/>
<keyword evidence="6" id="KW-1185">Reference proteome</keyword>
<dbReference type="Gene3D" id="1.25.40.420">
    <property type="match status" value="1"/>
</dbReference>
<sequence>MAASQKPTERVVSLCTPTTAETMLVFDIAGYSLHKGIGAGKFIQSNPVSVGGYEWCIRYYPDGDASKESEDHVSVYLELLTKGAKARVIYDLRLVNHEIDLTTGRCCPKLPTEFDSLDASILGRNKQLKKKRSELEKSPFLRDDHLMIECALTVIKEPLVEETVKIRVPPSDLADNLGKWLETKEETDVTFNVRGETFHAHKILLAMRSPVFKAQLYGPMGDRTARNITVEDMQPDVFKDLLDFIYCDKLPSLDNPDKENDEMVKHLLVAADRYAMERMKMICEAVLWKSLTVETVASTLALADQYHCSGLKDTCIEFAISCNRMGGVVASQGYVHLKRSCPAVLGDILERVTKSPKV</sequence>
<dbReference type="InterPro" id="IPR011333">
    <property type="entry name" value="SKP1/BTB/POZ_sf"/>
</dbReference>
<evidence type="ECO:0000259" key="4">
    <source>
        <dbReference type="PROSITE" id="PS50144"/>
    </source>
</evidence>
<dbReference type="SUPFAM" id="SSF49599">
    <property type="entry name" value="TRAF domain-like"/>
    <property type="match status" value="1"/>
</dbReference>
<dbReference type="InterPro" id="IPR000210">
    <property type="entry name" value="BTB/POZ_dom"/>
</dbReference>
<dbReference type="PROSITE" id="PS50097">
    <property type="entry name" value="BTB"/>
    <property type="match status" value="1"/>
</dbReference>
<dbReference type="Gramene" id="TraesARI2A03G00751160.1">
    <property type="protein sequence ID" value="TraesARI2A03G00751160.1.CDS1"/>
    <property type="gene ID" value="TraesARI2A03G00751160"/>
</dbReference>
<dbReference type="Gramene" id="TraesLAC2A03G00747240.1">
    <property type="protein sequence ID" value="TraesLAC2A03G00747240.1.CDS1"/>
    <property type="gene ID" value="TraesLAC2A03G00747240"/>
</dbReference>
<accession>A0A3B6B133</accession>
<dbReference type="Gramene" id="TraesKAR2A01G0384390.1">
    <property type="protein sequence ID" value="cds.TraesKAR2A01G0384390.1"/>
    <property type="gene ID" value="TraesKAR2A01G0384390"/>
</dbReference>
<dbReference type="PROSITE" id="PS50144">
    <property type="entry name" value="MATH"/>
    <property type="match status" value="1"/>
</dbReference>
<dbReference type="OMA" id="NITEGWI"/>
<feature type="domain" description="BTB" evidence="3">
    <location>
        <begin position="187"/>
        <end position="254"/>
    </location>
</feature>
<organism evidence="5">
    <name type="scientific">Triticum aestivum</name>
    <name type="common">Wheat</name>
    <dbReference type="NCBI Taxonomy" id="4565"/>
    <lineage>
        <taxon>Eukaryota</taxon>
        <taxon>Viridiplantae</taxon>
        <taxon>Streptophyta</taxon>
        <taxon>Embryophyta</taxon>
        <taxon>Tracheophyta</taxon>
        <taxon>Spermatophyta</taxon>
        <taxon>Magnoliopsida</taxon>
        <taxon>Liliopsida</taxon>
        <taxon>Poales</taxon>
        <taxon>Poaceae</taxon>
        <taxon>BOP clade</taxon>
        <taxon>Pooideae</taxon>
        <taxon>Triticodae</taxon>
        <taxon>Triticeae</taxon>
        <taxon>Triticinae</taxon>
        <taxon>Triticum</taxon>
    </lineage>
</organism>
<dbReference type="Gramene" id="TraesLDM2A03G00745960.1">
    <property type="protein sequence ID" value="TraesLDM2A03G00745960.1.CDS1"/>
    <property type="gene ID" value="TraesLDM2A03G00745960"/>
</dbReference>
<name>A0A3B6B133_WHEAT</name>
<dbReference type="Gramene" id="TraesCAD_scaffold_010771_01G000200.1">
    <property type="protein sequence ID" value="TraesCAD_scaffold_010771_01G000200.1"/>
    <property type="gene ID" value="TraesCAD_scaffold_010771_01G000200"/>
</dbReference>
<dbReference type="SMART" id="SM00225">
    <property type="entry name" value="BTB"/>
    <property type="match status" value="1"/>
</dbReference>
<dbReference type="Gene3D" id="2.60.210.10">
    <property type="entry name" value="Apoptosis, Tumor Necrosis Factor Receptor Associated Protein 2, Chain A"/>
    <property type="match status" value="1"/>
</dbReference>
<dbReference type="Gramene" id="TraesPARA_EIv1.0_0376060.1">
    <property type="protein sequence ID" value="TraesPARA_EIv1.0_0376060.1.CDS1"/>
    <property type="gene ID" value="TraesPARA_EIv1.0_0376060"/>
</dbReference>
<dbReference type="Gramene" id="TraesJUL2A03G00748270.1">
    <property type="protein sequence ID" value="TraesJUL2A03G00748270.1.CDS1"/>
    <property type="gene ID" value="TraesJUL2A03G00748270"/>
</dbReference>
<dbReference type="GeneID" id="123185702"/>
<dbReference type="Gramene" id="TraesWEE_scaffold_023049_01G000200.1">
    <property type="protein sequence ID" value="TraesWEE_scaffold_023049_01G000200.1"/>
    <property type="gene ID" value="TraesWEE_scaffold_023049_01G000200"/>
</dbReference>
<evidence type="ECO:0000313" key="5">
    <source>
        <dbReference type="EnsemblPlants" id="TraesCS2A02G366500.1.cds1"/>
    </source>
</evidence>
<dbReference type="Gramene" id="TraesCLE_scaffold_041858_01G000200.1">
    <property type="protein sequence ID" value="TraesCLE_scaffold_041858_01G000200.1"/>
    <property type="gene ID" value="TraesCLE_scaffold_041858_01G000200"/>
</dbReference>
<dbReference type="Pfam" id="PF22486">
    <property type="entry name" value="MATH_2"/>
    <property type="match status" value="1"/>
</dbReference>
<dbReference type="InterPro" id="IPR056423">
    <property type="entry name" value="BACK_BPM_SPOP"/>
</dbReference>
<dbReference type="AlphaFoldDB" id="A0A3B6B133"/>
<dbReference type="Gramene" id="TraesCS2A02G366500.1">
    <property type="protein sequence ID" value="TraesCS2A02G366500.1.cds1"/>
    <property type="gene ID" value="TraesCS2A02G366500"/>
</dbReference>
<dbReference type="OrthoDB" id="6359816at2759"/>
<dbReference type="Gramene" id="TraesMAC2A03G00742260.1">
    <property type="protein sequence ID" value="TraesMAC2A03G00742260.1.CDS1"/>
    <property type="gene ID" value="TraesMAC2A03G00742260"/>
</dbReference>
<evidence type="ECO:0008006" key="7">
    <source>
        <dbReference type="Google" id="ProtNLM"/>
    </source>
</evidence>
<dbReference type="EnsemblPlants" id="TraesCS2A02G366500.1">
    <property type="protein sequence ID" value="TraesCS2A02G366500.1.cds1"/>
    <property type="gene ID" value="TraesCS2A02G366500"/>
</dbReference>
<dbReference type="SMR" id="A0A3B6B133"/>
<comment type="pathway">
    <text evidence="1">Protein modification; protein ubiquitination.</text>
</comment>
<dbReference type="Gramene" id="TraesCS2A03G0894400.1">
    <property type="protein sequence ID" value="TraesCS2A03G0894400.1.CDS1"/>
    <property type="gene ID" value="TraesCS2A03G0894400"/>
</dbReference>
<gene>
    <name evidence="5" type="primary">LOC123185702</name>
</gene>
<dbReference type="Gramene" id="TraesSYM2A03G00751000.1">
    <property type="protein sequence ID" value="TraesSYM2A03G00751000.1.CDS1"/>
    <property type="gene ID" value="TraesSYM2A03G00751000"/>
</dbReference>
<dbReference type="RefSeq" id="XP_044453472.1">
    <property type="nucleotide sequence ID" value="XM_044597537.1"/>
</dbReference>
<comment type="similarity">
    <text evidence="2">Belongs to the Tdpoz family.</text>
</comment>
<dbReference type="Gramene" id="TraesROB_scaffold_002220_01G000200.1">
    <property type="protein sequence ID" value="TraesROB_scaffold_002220_01G000200.1"/>
    <property type="gene ID" value="TraesROB_scaffold_002220_01G000200"/>
</dbReference>
<dbReference type="Gramene" id="TraesRN2A0100872300.1">
    <property type="protein sequence ID" value="TraesRN2A0100872300.1"/>
    <property type="gene ID" value="TraesRN2A0100872300"/>
</dbReference>
<dbReference type="Gene3D" id="3.30.710.10">
    <property type="entry name" value="Potassium Channel Kv1.1, Chain A"/>
    <property type="match status" value="1"/>
</dbReference>
<dbReference type="SUPFAM" id="SSF54695">
    <property type="entry name" value="POZ domain"/>
    <property type="match status" value="1"/>
</dbReference>
<dbReference type="InterPro" id="IPR002083">
    <property type="entry name" value="MATH/TRAF_dom"/>
</dbReference>
<reference evidence="5" key="2">
    <citation type="submission" date="2018-10" db="UniProtKB">
        <authorList>
            <consortium name="EnsemblPlants"/>
        </authorList>
    </citation>
    <scope>IDENTIFICATION</scope>
</reference>
<evidence type="ECO:0000259" key="3">
    <source>
        <dbReference type="PROSITE" id="PS50097"/>
    </source>
</evidence>
<dbReference type="Proteomes" id="UP000019116">
    <property type="component" value="Chromosome 2A"/>
</dbReference>
<feature type="domain" description="MATH" evidence="4">
    <location>
        <begin position="21"/>
        <end position="152"/>
    </location>
</feature>
<protein>
    <recommendedName>
        <fullName evidence="7">BTB domain-containing protein</fullName>
    </recommendedName>
</protein>
<dbReference type="Gramene" id="TraesNOR2A03G00753210.1">
    <property type="protein sequence ID" value="TraesNOR2A03G00753210.1.CDS1"/>
    <property type="gene ID" value="TraesNOR2A03G00753210"/>
</dbReference>
<dbReference type="Pfam" id="PF00651">
    <property type="entry name" value="BTB"/>
    <property type="match status" value="1"/>
</dbReference>
<evidence type="ECO:0000256" key="1">
    <source>
        <dbReference type="ARBA" id="ARBA00004906"/>
    </source>
</evidence>
<dbReference type="PANTHER" id="PTHR26379:SF343">
    <property type="entry name" value="GENOME ASSEMBLY, CHROMOSOME: II"/>
    <property type="match status" value="1"/>
</dbReference>
<dbReference type="PANTHER" id="PTHR26379">
    <property type="entry name" value="BTB/POZ AND MATH DOMAIN-CONTAINING PROTEIN 1"/>
    <property type="match status" value="1"/>
</dbReference>
<dbReference type="InterPro" id="IPR045005">
    <property type="entry name" value="BPM1-6"/>
</dbReference>
<dbReference type="CDD" id="cd00121">
    <property type="entry name" value="MATH"/>
    <property type="match status" value="1"/>
</dbReference>
<proteinExistence type="inferred from homology"/>
<evidence type="ECO:0000313" key="6">
    <source>
        <dbReference type="Proteomes" id="UP000019116"/>
    </source>
</evidence>
<dbReference type="GO" id="GO:0016567">
    <property type="term" value="P:protein ubiquitination"/>
    <property type="evidence" value="ECO:0007669"/>
    <property type="project" value="InterPro"/>
</dbReference>
<dbReference type="Gramene" id="TraesJAG2A03G00743540.1">
    <property type="protein sequence ID" value="TraesJAG2A03G00743540.1.CDS1"/>
    <property type="gene ID" value="TraesJAG2A03G00743540"/>
</dbReference>
<dbReference type="CDD" id="cd18280">
    <property type="entry name" value="BTB_POZ_BPM_plant"/>
    <property type="match status" value="1"/>
</dbReference>